<feature type="region of interest" description="Disordered" evidence="1">
    <location>
        <begin position="15"/>
        <end position="51"/>
    </location>
</feature>
<reference evidence="2" key="1">
    <citation type="submission" date="2022-10" db="EMBL/GenBank/DDBJ databases">
        <title>Tapping the CABI collections for fungal endophytes: first genome assemblies for Collariella, Neodidymelliopsis, Ascochyta clinopodiicola, Didymella pomorum, Didymosphaeria variabile, Neocosmospora piperis and Neocucurbitaria cava.</title>
        <authorList>
            <person name="Hill R."/>
        </authorList>
    </citation>
    <scope>NUCLEOTIDE SEQUENCE</scope>
    <source>
        <strain evidence="2">IMI 356814</strain>
    </source>
</reference>
<feature type="region of interest" description="Disordered" evidence="1">
    <location>
        <begin position="121"/>
        <end position="167"/>
    </location>
</feature>
<evidence type="ECO:0000256" key="1">
    <source>
        <dbReference type="SAM" id="MobiDB-lite"/>
    </source>
</evidence>
<sequence length="294" mass="32507">MNVVMNQISSFSTLMNGGYKHSSESTQETRQVPKHDDNGNPVLNPDGTPVLVSKDLPKTIYRDTPFNGQADRIQALHPFPMAPFPITGIGANMATTMLRKRLEPKEEEWVEERLRKASEFAHVPSEWGIEPRKPGAKDEKANDGDDSDVDDDSAERMPTKRVKGTLSEDEILDLWQHAHQEAFDQQYLRSKYPEEYGEDAGAADEGETPDAEDEEEDDDDDDEEDFEDVMDTTDAPDTGKALEKPGDTPAPEATATGVRPMVPAKPAVHQPVPGLPVLPLGFMHKLMTNGDARG</sequence>
<dbReference type="OrthoDB" id="5329317at2759"/>
<gene>
    <name evidence="2" type="primary">MED8</name>
    <name evidence="2" type="ORF">N0V83_002953</name>
</gene>
<dbReference type="Proteomes" id="UP001140560">
    <property type="component" value="Unassembled WGS sequence"/>
</dbReference>
<feature type="compositionally biased region" description="Acidic residues" evidence="1">
    <location>
        <begin position="144"/>
        <end position="153"/>
    </location>
</feature>
<organism evidence="2 3">
    <name type="scientific">Neocucurbitaria cava</name>
    <dbReference type="NCBI Taxonomy" id="798079"/>
    <lineage>
        <taxon>Eukaryota</taxon>
        <taxon>Fungi</taxon>
        <taxon>Dikarya</taxon>
        <taxon>Ascomycota</taxon>
        <taxon>Pezizomycotina</taxon>
        <taxon>Dothideomycetes</taxon>
        <taxon>Pleosporomycetidae</taxon>
        <taxon>Pleosporales</taxon>
        <taxon>Pleosporineae</taxon>
        <taxon>Cucurbitariaceae</taxon>
        <taxon>Neocucurbitaria</taxon>
    </lineage>
</organism>
<name>A0A9W8YCS2_9PLEO</name>
<comment type="caution">
    <text evidence="2">The sequence shown here is derived from an EMBL/GenBank/DDBJ whole genome shotgun (WGS) entry which is preliminary data.</text>
</comment>
<dbReference type="Gene3D" id="6.10.250.2610">
    <property type="match status" value="1"/>
</dbReference>
<evidence type="ECO:0000313" key="3">
    <source>
        <dbReference type="Proteomes" id="UP001140560"/>
    </source>
</evidence>
<feature type="compositionally biased region" description="Basic and acidic residues" evidence="1">
    <location>
        <begin position="129"/>
        <end position="143"/>
    </location>
</feature>
<feature type="region of interest" description="Disordered" evidence="1">
    <location>
        <begin position="190"/>
        <end position="267"/>
    </location>
</feature>
<proteinExistence type="predicted"/>
<accession>A0A9W8YCS2</accession>
<feature type="compositionally biased region" description="Acidic residues" evidence="1">
    <location>
        <begin position="195"/>
        <end position="231"/>
    </location>
</feature>
<keyword evidence="3" id="KW-1185">Reference proteome</keyword>
<protein>
    <submittedName>
        <fullName evidence="2">Mediator of RNA polymerase II transcription subunit 8</fullName>
    </submittedName>
</protein>
<evidence type="ECO:0000313" key="2">
    <source>
        <dbReference type="EMBL" id="KAJ4374212.1"/>
    </source>
</evidence>
<dbReference type="EMBL" id="JAPEUY010000004">
    <property type="protein sequence ID" value="KAJ4374212.1"/>
    <property type="molecule type" value="Genomic_DNA"/>
</dbReference>
<dbReference type="AlphaFoldDB" id="A0A9W8YCS2"/>